<evidence type="ECO:0000256" key="1">
    <source>
        <dbReference type="ARBA" id="ARBA00022692"/>
    </source>
</evidence>
<dbReference type="EMBL" id="SIUB01000003">
    <property type="protein sequence ID" value="TBN53992.1"/>
    <property type="molecule type" value="Genomic_DNA"/>
</dbReference>
<feature type="transmembrane region" description="Helical" evidence="4">
    <location>
        <begin position="53"/>
        <end position="72"/>
    </location>
</feature>
<feature type="transmembrane region" description="Helical" evidence="4">
    <location>
        <begin position="340"/>
        <end position="364"/>
    </location>
</feature>
<feature type="transmembrane region" description="Helical" evidence="4">
    <location>
        <begin position="12"/>
        <end position="33"/>
    </location>
</feature>
<sequence>MQSPSTSTRSSLATGLGLYCGIVLIGANLRAPITSLGPVLPDIQRDLALRGTAAGLLNALPLLIFALLSLTAPALGRRHGLERILGASIAVILIGAVTRSLALPGAIWLGTTLLSAGIAFGNVLLPALVKRDFPTRAPGLIGLYAAAMAAAAGLAAGLAAPIAQIPGLNWRWAIGVWALLALVTLFVWAPQLRVRQHHLGPAPAGDEAFASPWRHPIGWQVSLFFAFHSLVFYSIVDWFASYAASRGIALSSGGLMLLIYQLVAVATNLGSAPLIRRLRDQSGLGLGCGLLLLIGAVGLLLLPNLSLLWLICAGLGAGVAMVTSLSLFGLRTRDHHQAAALSGMAQFIGYAGAAAGPFLVGVLHDATGSWTFPLCLLIASSALVAVFATLAGRNRLIE</sequence>
<keyword evidence="1 4" id="KW-0812">Transmembrane</keyword>
<dbReference type="Proteomes" id="UP000291613">
    <property type="component" value="Unassembled WGS sequence"/>
</dbReference>
<proteinExistence type="predicted"/>
<reference evidence="5 6" key="1">
    <citation type="submission" date="2019-02" db="EMBL/GenBank/DDBJ databases">
        <title>Hansschlegelia quercus sp. nov., a novel methylotrophic bacterium from buds of oak (Quercus robur L.).</title>
        <authorList>
            <person name="Agafonova N.V."/>
            <person name="Kaparullina E.N."/>
            <person name="Grouzdev D.S."/>
            <person name="Doronina N.V."/>
        </authorList>
    </citation>
    <scope>NUCLEOTIDE SEQUENCE [LARGE SCALE GENOMIC DNA]</scope>
    <source>
        <strain evidence="5 6">Dub</strain>
    </source>
</reference>
<dbReference type="SUPFAM" id="SSF103473">
    <property type="entry name" value="MFS general substrate transporter"/>
    <property type="match status" value="1"/>
</dbReference>
<keyword evidence="3 4" id="KW-0472">Membrane</keyword>
<feature type="transmembrane region" description="Helical" evidence="4">
    <location>
        <begin position="307"/>
        <end position="328"/>
    </location>
</feature>
<feature type="transmembrane region" description="Helical" evidence="4">
    <location>
        <begin position="248"/>
        <end position="270"/>
    </location>
</feature>
<dbReference type="RefSeq" id="WP_131003262.1">
    <property type="nucleotide sequence ID" value="NZ_SIUB01000003.1"/>
</dbReference>
<evidence type="ECO:0000313" key="6">
    <source>
        <dbReference type="Proteomes" id="UP000291613"/>
    </source>
</evidence>
<evidence type="ECO:0000256" key="2">
    <source>
        <dbReference type="ARBA" id="ARBA00022989"/>
    </source>
</evidence>
<dbReference type="GO" id="GO:0022857">
    <property type="term" value="F:transmembrane transporter activity"/>
    <property type="evidence" value="ECO:0007669"/>
    <property type="project" value="InterPro"/>
</dbReference>
<evidence type="ECO:0000313" key="5">
    <source>
        <dbReference type="EMBL" id="TBN53992.1"/>
    </source>
</evidence>
<evidence type="ECO:0000256" key="4">
    <source>
        <dbReference type="SAM" id="Phobius"/>
    </source>
</evidence>
<dbReference type="AlphaFoldDB" id="A0A4Q9GIR4"/>
<dbReference type="Gene3D" id="1.20.1250.20">
    <property type="entry name" value="MFS general substrate transporter like domains"/>
    <property type="match status" value="1"/>
</dbReference>
<accession>A0A4Q9GIR4</accession>
<feature type="transmembrane region" description="Helical" evidence="4">
    <location>
        <begin position="84"/>
        <end position="101"/>
    </location>
</feature>
<name>A0A4Q9GIR4_9HYPH</name>
<comment type="caution">
    <text evidence="5">The sequence shown here is derived from an EMBL/GenBank/DDBJ whole genome shotgun (WGS) entry which is preliminary data.</text>
</comment>
<feature type="transmembrane region" description="Helical" evidence="4">
    <location>
        <begin position="370"/>
        <end position="392"/>
    </location>
</feature>
<feature type="transmembrane region" description="Helical" evidence="4">
    <location>
        <begin position="169"/>
        <end position="189"/>
    </location>
</feature>
<dbReference type="InterPro" id="IPR036259">
    <property type="entry name" value="MFS_trans_sf"/>
</dbReference>
<dbReference type="Pfam" id="PF07690">
    <property type="entry name" value="MFS_1"/>
    <property type="match status" value="1"/>
</dbReference>
<keyword evidence="6" id="KW-1185">Reference proteome</keyword>
<gene>
    <name evidence="5" type="ORF">EYR15_07120</name>
</gene>
<evidence type="ECO:0000256" key="3">
    <source>
        <dbReference type="ARBA" id="ARBA00023136"/>
    </source>
</evidence>
<dbReference type="InterPro" id="IPR011701">
    <property type="entry name" value="MFS"/>
</dbReference>
<dbReference type="PANTHER" id="PTHR23523">
    <property type="match status" value="1"/>
</dbReference>
<dbReference type="CDD" id="cd17339">
    <property type="entry name" value="MFS_NIMT_CynX_like"/>
    <property type="match status" value="1"/>
</dbReference>
<dbReference type="OrthoDB" id="5317164at2"/>
<dbReference type="PANTHER" id="PTHR23523:SF2">
    <property type="entry name" value="2-NITROIMIDAZOLE TRANSPORTER"/>
    <property type="match status" value="1"/>
</dbReference>
<protein>
    <submittedName>
        <fullName evidence="5">MFS transporter</fullName>
    </submittedName>
</protein>
<feature type="transmembrane region" description="Helical" evidence="4">
    <location>
        <begin position="107"/>
        <end position="129"/>
    </location>
</feature>
<keyword evidence="2 4" id="KW-1133">Transmembrane helix</keyword>
<dbReference type="InterPro" id="IPR052524">
    <property type="entry name" value="MFS_Cyanate_Porter"/>
</dbReference>
<feature type="transmembrane region" description="Helical" evidence="4">
    <location>
        <begin position="141"/>
        <end position="163"/>
    </location>
</feature>
<organism evidence="5 6">
    <name type="scientific">Hansschlegelia quercus</name>
    <dbReference type="NCBI Taxonomy" id="2528245"/>
    <lineage>
        <taxon>Bacteria</taxon>
        <taxon>Pseudomonadati</taxon>
        <taxon>Pseudomonadota</taxon>
        <taxon>Alphaproteobacteria</taxon>
        <taxon>Hyphomicrobiales</taxon>
        <taxon>Methylopilaceae</taxon>
        <taxon>Hansschlegelia</taxon>
    </lineage>
</organism>
<feature type="transmembrane region" description="Helical" evidence="4">
    <location>
        <begin position="282"/>
        <end position="301"/>
    </location>
</feature>
<feature type="transmembrane region" description="Helical" evidence="4">
    <location>
        <begin position="217"/>
        <end position="236"/>
    </location>
</feature>